<reference evidence="2" key="1">
    <citation type="journal article" date="2024" name="Front. Bioeng. Biotechnol.">
        <title>Genome-scale model development and genomic sequencing of the oleaginous clade Lipomyces.</title>
        <authorList>
            <person name="Czajka J.J."/>
            <person name="Han Y."/>
            <person name="Kim J."/>
            <person name="Mondo S.J."/>
            <person name="Hofstad B.A."/>
            <person name="Robles A."/>
            <person name="Haridas S."/>
            <person name="Riley R."/>
            <person name="LaButti K."/>
            <person name="Pangilinan J."/>
            <person name="Andreopoulos W."/>
            <person name="Lipzen A."/>
            <person name="Yan J."/>
            <person name="Wang M."/>
            <person name="Ng V."/>
            <person name="Grigoriev I.V."/>
            <person name="Spatafora J.W."/>
            <person name="Magnuson J.K."/>
            <person name="Baker S.E."/>
            <person name="Pomraning K.R."/>
        </authorList>
    </citation>
    <scope>NUCLEOTIDE SEQUENCE [LARGE SCALE GENOMIC DNA]</scope>
    <source>
        <strain evidence="2">CBS 7786</strain>
    </source>
</reference>
<organism evidence="1 2">
    <name type="scientific">Lipomyces kononenkoae</name>
    <name type="common">Yeast</name>
    <dbReference type="NCBI Taxonomy" id="34357"/>
    <lineage>
        <taxon>Eukaryota</taxon>
        <taxon>Fungi</taxon>
        <taxon>Dikarya</taxon>
        <taxon>Ascomycota</taxon>
        <taxon>Saccharomycotina</taxon>
        <taxon>Lipomycetes</taxon>
        <taxon>Lipomycetales</taxon>
        <taxon>Lipomycetaceae</taxon>
        <taxon>Lipomyces</taxon>
    </lineage>
</organism>
<proteinExistence type="predicted"/>
<keyword evidence="2" id="KW-1185">Reference proteome</keyword>
<comment type="caution">
    <text evidence="1">The sequence shown here is derived from an EMBL/GenBank/DDBJ whole genome shotgun (WGS) entry which is preliminary data.</text>
</comment>
<dbReference type="EMBL" id="MU971336">
    <property type="protein sequence ID" value="KAK9241102.1"/>
    <property type="molecule type" value="Genomic_DNA"/>
</dbReference>
<accession>A0ACC3TDX0</accession>
<evidence type="ECO:0000313" key="2">
    <source>
        <dbReference type="Proteomes" id="UP001433508"/>
    </source>
</evidence>
<protein>
    <submittedName>
        <fullName evidence="1">Uncharacterized protein</fullName>
    </submittedName>
</protein>
<dbReference type="Proteomes" id="UP001433508">
    <property type="component" value="Unassembled WGS sequence"/>
</dbReference>
<evidence type="ECO:0000313" key="1">
    <source>
        <dbReference type="EMBL" id="KAK9241102.1"/>
    </source>
</evidence>
<sequence>MALPLKQVGTFMPSEISFLAENTLVTIIPRQAMESVELIGGTIPSLRPMRRIEIPIWVAILLKKQSRCNIVPPDWLSEENLKITYDAEAANMTRFSANLPWEWVEVGELILASAPDDLASPPHVIRNLLRDIREVRQAKARAGLKNLNESYLQLDNVGAMELNEIRSFVTMSMNELRTMQSTREGPEQQDADVATNDEDEDEDDDDLLQESYDDSMRTTTSYPDSNDTVRHSSRLGSDFASTEKERSSSMPDSLVTSNHHSAASISHRSTQSRSRSALPQPPIYTDDNDDEEDEDNDMEIDENYLNAVNGN</sequence>
<gene>
    <name evidence="1" type="ORF">V1525DRAFT_393705</name>
</gene>
<name>A0ACC3TDX0_LIPKO</name>